<dbReference type="RefSeq" id="WP_385876175.1">
    <property type="nucleotide sequence ID" value="NZ_JBHLXE010000027.1"/>
</dbReference>
<evidence type="ECO:0000256" key="1">
    <source>
        <dbReference type="SAM" id="Phobius"/>
    </source>
</evidence>
<keyword evidence="1" id="KW-0472">Membrane</keyword>
<proteinExistence type="predicted"/>
<comment type="caution">
    <text evidence="2">The sequence shown here is derived from an EMBL/GenBank/DDBJ whole genome shotgun (WGS) entry which is preliminary data.</text>
</comment>
<dbReference type="EMBL" id="JBHLXE010000027">
    <property type="protein sequence ID" value="MFC0179082.1"/>
    <property type="molecule type" value="Genomic_DNA"/>
</dbReference>
<keyword evidence="1" id="KW-1133">Transmembrane helix</keyword>
<protein>
    <submittedName>
        <fullName evidence="2">Uncharacterized protein</fullName>
    </submittedName>
</protein>
<keyword evidence="3" id="KW-1185">Reference proteome</keyword>
<accession>A0ABV6C932</accession>
<evidence type="ECO:0000313" key="2">
    <source>
        <dbReference type="EMBL" id="MFC0179082.1"/>
    </source>
</evidence>
<gene>
    <name evidence="2" type="ORF">ACFFIT_03050</name>
</gene>
<reference evidence="2 3" key="1">
    <citation type="submission" date="2024-09" db="EMBL/GenBank/DDBJ databases">
        <authorList>
            <person name="Sun Q."/>
            <person name="Mori K."/>
        </authorList>
    </citation>
    <scope>NUCLEOTIDE SEQUENCE [LARGE SCALE GENOMIC DNA]</scope>
    <source>
        <strain evidence="2 3">CCM 8545</strain>
    </source>
</reference>
<organism evidence="2 3">
    <name type="scientific">Thorsellia kenyensis</name>
    <dbReference type="NCBI Taxonomy" id="1549888"/>
    <lineage>
        <taxon>Bacteria</taxon>
        <taxon>Pseudomonadati</taxon>
        <taxon>Pseudomonadota</taxon>
        <taxon>Gammaproteobacteria</taxon>
        <taxon>Enterobacterales</taxon>
        <taxon>Thorselliaceae</taxon>
        <taxon>Thorsellia</taxon>
    </lineage>
</organism>
<keyword evidence="1" id="KW-0812">Transmembrane</keyword>
<name>A0ABV6C932_9GAMM</name>
<feature type="transmembrane region" description="Helical" evidence="1">
    <location>
        <begin position="12"/>
        <end position="32"/>
    </location>
</feature>
<dbReference type="Proteomes" id="UP001589758">
    <property type="component" value="Unassembled WGS sequence"/>
</dbReference>
<evidence type="ECO:0000313" key="3">
    <source>
        <dbReference type="Proteomes" id="UP001589758"/>
    </source>
</evidence>
<sequence length="60" mass="6689">MTSKLKKIFFPFIFILAICAICATVLVGFIIYTHDKDNPVTPEFVESILPPKGNTDSKSK</sequence>